<evidence type="ECO:0000313" key="2">
    <source>
        <dbReference type="Proteomes" id="UP000076603"/>
    </source>
</evidence>
<protein>
    <submittedName>
        <fullName evidence="1">Uncharacterized protein</fullName>
    </submittedName>
</protein>
<dbReference type="EMBL" id="LWAE01000001">
    <property type="protein sequence ID" value="KZL93948.1"/>
    <property type="molecule type" value="Genomic_DNA"/>
</dbReference>
<keyword evidence="2" id="KW-1185">Reference proteome</keyword>
<accession>A0A161X3A4</accession>
<dbReference type="STRING" id="1121326.CLMAG_10010"/>
<proteinExistence type="predicted"/>
<dbReference type="RefSeq" id="WP_066618673.1">
    <property type="nucleotide sequence ID" value="NZ_FQXL01000010.1"/>
</dbReference>
<organism evidence="1 2">
    <name type="scientific">Clostridium magnum DSM 2767</name>
    <dbReference type="NCBI Taxonomy" id="1121326"/>
    <lineage>
        <taxon>Bacteria</taxon>
        <taxon>Bacillati</taxon>
        <taxon>Bacillota</taxon>
        <taxon>Clostridia</taxon>
        <taxon>Eubacteriales</taxon>
        <taxon>Clostridiaceae</taxon>
        <taxon>Clostridium</taxon>
    </lineage>
</organism>
<gene>
    <name evidence="1" type="ORF">CLMAG_10010</name>
</gene>
<dbReference type="AlphaFoldDB" id="A0A161X3A4"/>
<dbReference type="Proteomes" id="UP000076603">
    <property type="component" value="Unassembled WGS sequence"/>
</dbReference>
<sequence length="71" mass="8554">MESIIEDILKDEFVEYSKVYESAKIKGMSKKEVREVKQRIGVKTICVANGEERIWLWYIPKNIWNRYSQKK</sequence>
<reference evidence="1 2" key="1">
    <citation type="submission" date="2016-04" db="EMBL/GenBank/DDBJ databases">
        <title>Genome sequence of Clostridium magnum DSM 2767.</title>
        <authorList>
            <person name="Poehlein A."/>
            <person name="Uhlig R."/>
            <person name="Fischer R."/>
            <person name="Bahl H."/>
            <person name="Daniel R."/>
        </authorList>
    </citation>
    <scope>NUCLEOTIDE SEQUENCE [LARGE SCALE GENOMIC DNA]</scope>
    <source>
        <strain evidence="1 2">DSM 2767</strain>
    </source>
</reference>
<comment type="caution">
    <text evidence="1">The sequence shown here is derived from an EMBL/GenBank/DDBJ whole genome shotgun (WGS) entry which is preliminary data.</text>
</comment>
<evidence type="ECO:0000313" key="1">
    <source>
        <dbReference type="EMBL" id="KZL93948.1"/>
    </source>
</evidence>
<dbReference type="OrthoDB" id="1931251at2"/>
<name>A0A161X3A4_9CLOT</name>